<dbReference type="PIRSF" id="PIRSF004681">
    <property type="entry name" value="UCP004681"/>
    <property type="match status" value="1"/>
</dbReference>
<protein>
    <submittedName>
        <fullName evidence="2">Secondary thiamine-phosphate synthase enzyme</fullName>
    </submittedName>
</protein>
<comment type="similarity">
    <text evidence="1">Belongs to the UPF0047 family.</text>
</comment>
<reference evidence="2 3" key="1">
    <citation type="submission" date="2018-08" db="EMBL/GenBank/DDBJ databases">
        <title>Genomic Encyclopedia of Type Strains, Phase III (KMG-III): the genomes of soil and plant-associated and newly described type strains.</title>
        <authorList>
            <person name="Whitman W."/>
        </authorList>
    </citation>
    <scope>NUCLEOTIDE SEQUENCE [LARGE SCALE GENOMIC DNA]</scope>
    <source>
        <strain evidence="2 3">CECT 7375</strain>
    </source>
</reference>
<dbReference type="PANTHER" id="PTHR30615:SF8">
    <property type="entry name" value="UPF0047 PROTEIN C4A8.02C"/>
    <property type="match status" value="1"/>
</dbReference>
<dbReference type="PANTHER" id="PTHR30615">
    <property type="entry name" value="UNCHARACTERIZED PROTEIN YJBQ-RELATED"/>
    <property type="match status" value="1"/>
</dbReference>
<name>A0A3E0DGE9_9GAMM</name>
<dbReference type="RefSeq" id="WP_115898669.1">
    <property type="nucleotide sequence ID" value="NZ_QUNG01000012.1"/>
</dbReference>
<dbReference type="Pfam" id="PF01894">
    <property type="entry name" value="YjbQ"/>
    <property type="match status" value="1"/>
</dbReference>
<sequence length="141" mass="16075">MWYQKELILPAKPRGFHLITEDIIRAIPELKSIKIGLCHVFIQHTSASLTINENADITVREDFESFFNRTVREGESYYRHNYEGDDDLPAHIKSSLLGASVQIPISNGRFNMGVWQGVYLGEHRDYGGQRSLLITLQGEAL</sequence>
<accession>A0A3E0DGE9</accession>
<dbReference type="InterPro" id="IPR001602">
    <property type="entry name" value="UPF0047_YjbQ-like"/>
</dbReference>
<dbReference type="Proteomes" id="UP000256542">
    <property type="component" value="Unassembled WGS sequence"/>
</dbReference>
<dbReference type="EMBL" id="QUNG01000012">
    <property type="protein sequence ID" value="REG81801.1"/>
    <property type="molecule type" value="Genomic_DNA"/>
</dbReference>
<organism evidence="2 3">
    <name type="scientific">Marinomonas pollencensis</name>
    <dbReference type="NCBI Taxonomy" id="491954"/>
    <lineage>
        <taxon>Bacteria</taxon>
        <taxon>Pseudomonadati</taxon>
        <taxon>Pseudomonadota</taxon>
        <taxon>Gammaproteobacteria</taxon>
        <taxon>Oceanospirillales</taxon>
        <taxon>Oceanospirillaceae</taxon>
        <taxon>Marinomonas</taxon>
    </lineage>
</organism>
<dbReference type="NCBIfam" id="TIGR00149">
    <property type="entry name" value="TIGR00149_YjbQ"/>
    <property type="match status" value="1"/>
</dbReference>
<proteinExistence type="inferred from homology"/>
<evidence type="ECO:0000313" key="2">
    <source>
        <dbReference type="EMBL" id="REG81801.1"/>
    </source>
</evidence>
<dbReference type="InterPro" id="IPR035917">
    <property type="entry name" value="YjbQ-like_sf"/>
</dbReference>
<dbReference type="AlphaFoldDB" id="A0A3E0DGE9"/>
<keyword evidence="3" id="KW-1185">Reference proteome</keyword>
<evidence type="ECO:0000313" key="3">
    <source>
        <dbReference type="Proteomes" id="UP000256542"/>
    </source>
</evidence>
<gene>
    <name evidence="2" type="ORF">DFP81_11252</name>
</gene>
<dbReference type="OrthoDB" id="9801725at2"/>
<comment type="caution">
    <text evidence="2">The sequence shown here is derived from an EMBL/GenBank/DDBJ whole genome shotgun (WGS) entry which is preliminary data.</text>
</comment>
<dbReference type="SUPFAM" id="SSF111038">
    <property type="entry name" value="YjbQ-like"/>
    <property type="match status" value="1"/>
</dbReference>
<dbReference type="Gene3D" id="2.60.120.460">
    <property type="entry name" value="YjbQ-like"/>
    <property type="match status" value="1"/>
</dbReference>
<evidence type="ECO:0000256" key="1">
    <source>
        <dbReference type="ARBA" id="ARBA00005534"/>
    </source>
</evidence>